<organism evidence="5 6">
    <name type="scientific">Jaminaea rosea</name>
    <dbReference type="NCBI Taxonomy" id="1569628"/>
    <lineage>
        <taxon>Eukaryota</taxon>
        <taxon>Fungi</taxon>
        <taxon>Dikarya</taxon>
        <taxon>Basidiomycota</taxon>
        <taxon>Ustilaginomycotina</taxon>
        <taxon>Exobasidiomycetes</taxon>
        <taxon>Microstromatales</taxon>
        <taxon>Microstromatales incertae sedis</taxon>
        <taxon>Jaminaea</taxon>
    </lineage>
</organism>
<dbReference type="Pfam" id="PF12928">
    <property type="entry name" value="tRNA_int_end_N2"/>
    <property type="match status" value="1"/>
</dbReference>
<dbReference type="GO" id="GO:0000214">
    <property type="term" value="C:tRNA-intron endonuclease complex"/>
    <property type="evidence" value="ECO:0007669"/>
    <property type="project" value="TreeGrafter"/>
</dbReference>
<evidence type="ECO:0000313" key="6">
    <source>
        <dbReference type="Proteomes" id="UP000245884"/>
    </source>
</evidence>
<keyword evidence="2" id="KW-0819">tRNA processing</keyword>
<feature type="region of interest" description="Disordered" evidence="3">
    <location>
        <begin position="1"/>
        <end position="64"/>
    </location>
</feature>
<name>A0A316V3C6_9BASI</name>
<dbReference type="PANTHER" id="PTHR21027:SF1">
    <property type="entry name" value="TRNA-SPLICING ENDONUCLEASE SUBUNIT SEN54"/>
    <property type="match status" value="1"/>
</dbReference>
<comment type="similarity">
    <text evidence="1">Belongs to the SEN54 family.</text>
</comment>
<dbReference type="InterPro" id="IPR024336">
    <property type="entry name" value="tRNA_splic_suSen54_N"/>
</dbReference>
<protein>
    <recommendedName>
        <fullName evidence="4">tRNA-splicing endonuclease subunit Sen54 N-terminal domain-containing protein</fullName>
    </recommendedName>
</protein>
<evidence type="ECO:0000259" key="4">
    <source>
        <dbReference type="Pfam" id="PF12928"/>
    </source>
</evidence>
<dbReference type="OrthoDB" id="408683at2759"/>
<evidence type="ECO:0000256" key="2">
    <source>
        <dbReference type="ARBA" id="ARBA00022694"/>
    </source>
</evidence>
<proteinExistence type="inferred from homology"/>
<accession>A0A316V3C6</accession>
<feature type="compositionally biased region" description="Gly residues" evidence="3">
    <location>
        <begin position="37"/>
        <end position="49"/>
    </location>
</feature>
<feature type="domain" description="tRNA-splicing endonuclease subunit Sen54 N-terminal" evidence="4">
    <location>
        <begin position="117"/>
        <end position="218"/>
    </location>
</feature>
<feature type="compositionally biased region" description="Basic and acidic residues" evidence="3">
    <location>
        <begin position="88"/>
        <end position="102"/>
    </location>
</feature>
<feature type="compositionally biased region" description="Basic and acidic residues" evidence="3">
    <location>
        <begin position="498"/>
        <end position="523"/>
    </location>
</feature>
<dbReference type="Proteomes" id="UP000245884">
    <property type="component" value="Unassembled WGS sequence"/>
</dbReference>
<evidence type="ECO:0000313" key="5">
    <source>
        <dbReference type="EMBL" id="PWN29945.1"/>
    </source>
</evidence>
<dbReference type="GO" id="GO:0000379">
    <property type="term" value="P:tRNA-type intron splice site recognition and cleavage"/>
    <property type="evidence" value="ECO:0007669"/>
    <property type="project" value="TreeGrafter"/>
</dbReference>
<dbReference type="InterPro" id="IPR024337">
    <property type="entry name" value="tRNA_splic_suSen54"/>
</dbReference>
<dbReference type="STRING" id="1569628.A0A316V3C6"/>
<sequence>MSAAAGPSRPKAPNKSGQAASSSSKSTSADDSLASAGGEGGAGGEGIGGAASDDSDDEVADFRNLLPQLIAQRKDANASGLGHGSLPKRGEKDFEPTGFRGQEKKLEESRRAMQMVIGQERRIGSKSLSLAIWRPELNRAVVDVAKGNTMAALGVTTRAPVTISSAAELPVGTQDVVGPNNQVGVWKNDIFYPRYTSRLELLPEEALYLLERGSLECRLAMPLCDSPTGEQVEVPLSLQHAFSLMLNKDGLTRERYQTYAYLKRLGYYVQRADVAEQLRVKAAEARRKEKERDAACDDGEDGEIKTPKAGTKGIIADPKRPLKLVTLWDLLTYVPRRAAQILFTALAWLKARIARVINALWTSRRGGSAAANSTKPGSGRGLLGIGGAKWDSFDSVYSQLRIIPSGHNSTASTKAQATATPSCSSSSNPFLPFFYAWRPATHFKKTDPPLPEYRIAVIPARSTFLPKLAEFTEMFGAVPLPLEEQGKQDDEAGEGEGDGERQEEEKEERKRALAEKKRNDESYGRGFVQRKKKEEAVAKRDRKKEGSASVEQGGEMQGSSSWLNRLRINIFSRLLGILERLASLFAHLPPGCQQHAAPRTFGGPRGGPGGPRPPFNGPRRPNPFPPLKAGRRNVIVAVVDHGTTSLLRFGEAEFERWKLMG</sequence>
<feature type="region of interest" description="Disordered" evidence="3">
    <location>
        <begin position="76"/>
        <end position="102"/>
    </location>
</feature>
<feature type="compositionally biased region" description="Low complexity" evidence="3">
    <location>
        <begin position="16"/>
        <end position="36"/>
    </location>
</feature>
<feature type="compositionally biased region" description="Pro residues" evidence="3">
    <location>
        <begin position="610"/>
        <end position="626"/>
    </location>
</feature>
<reference evidence="5 6" key="1">
    <citation type="journal article" date="2018" name="Mol. Biol. Evol.">
        <title>Broad Genomic Sampling Reveals a Smut Pathogenic Ancestry of the Fungal Clade Ustilaginomycotina.</title>
        <authorList>
            <person name="Kijpornyongpan T."/>
            <person name="Mondo S.J."/>
            <person name="Barry K."/>
            <person name="Sandor L."/>
            <person name="Lee J."/>
            <person name="Lipzen A."/>
            <person name="Pangilinan J."/>
            <person name="LaButti K."/>
            <person name="Hainaut M."/>
            <person name="Henrissat B."/>
            <person name="Grigoriev I.V."/>
            <person name="Spatafora J.W."/>
            <person name="Aime M.C."/>
        </authorList>
    </citation>
    <scope>NUCLEOTIDE SEQUENCE [LARGE SCALE GENOMIC DNA]</scope>
    <source>
        <strain evidence="5 6">MCA 5214</strain>
    </source>
</reference>
<feature type="compositionally biased region" description="Basic and acidic residues" evidence="3">
    <location>
        <begin position="532"/>
        <end position="546"/>
    </location>
</feature>
<gene>
    <name evidence="5" type="ORF">BDZ90DRAFT_228992</name>
</gene>
<dbReference type="RefSeq" id="XP_025364557.1">
    <property type="nucleotide sequence ID" value="XM_025504869.1"/>
</dbReference>
<dbReference type="PANTHER" id="PTHR21027">
    <property type="entry name" value="TRNA-SPLICING ENDONUCLEASE SUBUNIT SEN54"/>
    <property type="match status" value="1"/>
</dbReference>
<evidence type="ECO:0000256" key="3">
    <source>
        <dbReference type="SAM" id="MobiDB-lite"/>
    </source>
</evidence>
<dbReference type="GeneID" id="37026692"/>
<dbReference type="EMBL" id="KZ819662">
    <property type="protein sequence ID" value="PWN29945.1"/>
    <property type="molecule type" value="Genomic_DNA"/>
</dbReference>
<feature type="region of interest" description="Disordered" evidence="3">
    <location>
        <begin position="480"/>
        <end position="558"/>
    </location>
</feature>
<keyword evidence="6" id="KW-1185">Reference proteome</keyword>
<dbReference type="AlphaFoldDB" id="A0A316V3C6"/>
<evidence type="ECO:0000256" key="1">
    <source>
        <dbReference type="ARBA" id="ARBA00005736"/>
    </source>
</evidence>
<feature type="region of interest" description="Disordered" evidence="3">
    <location>
        <begin position="595"/>
        <end position="628"/>
    </location>
</feature>